<dbReference type="EMBL" id="BPFH01000001">
    <property type="protein sequence ID" value="GIT94229.1"/>
    <property type="molecule type" value="Genomic_DNA"/>
</dbReference>
<accession>A0ABQ4NJ46</accession>
<dbReference type="Proteomes" id="UP000786693">
    <property type="component" value="Unassembled WGS sequence"/>
</dbReference>
<keyword evidence="1" id="KW-1133">Transmembrane helix</keyword>
<feature type="transmembrane region" description="Helical" evidence="1">
    <location>
        <begin position="33"/>
        <end position="59"/>
    </location>
</feature>
<organism evidence="2 3">
    <name type="scientific">Jannaschia pagri</name>
    <dbReference type="NCBI Taxonomy" id="2829797"/>
    <lineage>
        <taxon>Bacteria</taxon>
        <taxon>Pseudomonadati</taxon>
        <taxon>Pseudomonadota</taxon>
        <taxon>Alphaproteobacteria</taxon>
        <taxon>Rhodobacterales</taxon>
        <taxon>Roseobacteraceae</taxon>
        <taxon>Jannaschia</taxon>
    </lineage>
</organism>
<evidence type="ECO:0000313" key="3">
    <source>
        <dbReference type="Proteomes" id="UP000786693"/>
    </source>
</evidence>
<dbReference type="RefSeq" id="WP_220747712.1">
    <property type="nucleotide sequence ID" value="NZ_BPFH01000001.1"/>
</dbReference>
<proteinExistence type="predicted"/>
<evidence type="ECO:0000256" key="1">
    <source>
        <dbReference type="SAM" id="Phobius"/>
    </source>
</evidence>
<gene>
    <name evidence="2" type="ORF">JANAI62_08520</name>
</gene>
<sequence length="102" mass="11082">MSGLILPVLGLGAIAWGVPWLLGRLLPEGVGWLVVNGCVSTLLLICLSGLGFWVMYGAAGDVVWRETPWHFVILSGRSAIIWAPVMVLSLANLPRGWTEVEW</sequence>
<keyword evidence="1" id="KW-0812">Transmembrane</keyword>
<feature type="transmembrane region" description="Helical" evidence="1">
    <location>
        <begin position="71"/>
        <end position="93"/>
    </location>
</feature>
<reference evidence="2 3" key="1">
    <citation type="submission" date="2021-05" db="EMBL/GenBank/DDBJ databases">
        <title>Bacteria Genome sequencing.</title>
        <authorList>
            <person name="Takabe Y."/>
            <person name="Nakajima Y."/>
            <person name="Suzuki S."/>
            <person name="Shiozaki T."/>
        </authorList>
    </citation>
    <scope>NUCLEOTIDE SEQUENCE [LARGE SCALE GENOMIC DNA]</scope>
    <source>
        <strain evidence="2 3">AI_62</strain>
    </source>
</reference>
<comment type="caution">
    <text evidence="2">The sequence shown here is derived from an EMBL/GenBank/DDBJ whole genome shotgun (WGS) entry which is preliminary data.</text>
</comment>
<name>A0ABQ4NJ46_9RHOB</name>
<evidence type="ECO:0000313" key="2">
    <source>
        <dbReference type="EMBL" id="GIT94229.1"/>
    </source>
</evidence>
<keyword evidence="3" id="KW-1185">Reference proteome</keyword>
<protein>
    <submittedName>
        <fullName evidence="2">Uncharacterized protein</fullName>
    </submittedName>
</protein>
<keyword evidence="1" id="KW-0472">Membrane</keyword>